<dbReference type="Proteomes" id="UP001206983">
    <property type="component" value="Unassembled WGS sequence"/>
</dbReference>
<comment type="caution">
    <text evidence="1">The sequence shown here is derived from an EMBL/GenBank/DDBJ whole genome shotgun (WGS) entry which is preliminary data.</text>
</comment>
<reference evidence="1 2" key="1">
    <citation type="journal article" date="2011" name="Appl. Environ. Microbiol.">
        <title>Methanogenic archaea isolated from Taiwan's Chelungpu fault.</title>
        <authorList>
            <person name="Wu S.Y."/>
            <person name="Lai M.C."/>
        </authorList>
    </citation>
    <scope>NUCLEOTIDE SEQUENCE [LARGE SCALE GENOMIC DNA]</scope>
    <source>
        <strain evidence="1 2">St545Mb</strain>
    </source>
</reference>
<gene>
    <name evidence="1" type="ORF">PV02_03345</name>
</gene>
<protein>
    <recommendedName>
        <fullName evidence="3">Methyl-accepting chemotaxis protein</fullName>
    </recommendedName>
</protein>
<dbReference type="EMBL" id="JTEO01000002">
    <property type="protein sequence ID" value="MCQ6962183.1"/>
    <property type="molecule type" value="Genomic_DNA"/>
</dbReference>
<evidence type="ECO:0000313" key="1">
    <source>
        <dbReference type="EMBL" id="MCQ6962183.1"/>
    </source>
</evidence>
<sequence length="63" mass="6839">MDEASAISERSATDAQEAFVFFQEQTASMQELSTSVQDLTHVADSMQAVFLPRGGAHSLVCLF</sequence>
<dbReference type="AlphaFoldDB" id="A0AAE3KYK0"/>
<name>A0AAE3KYK0_9EURY</name>
<proteinExistence type="predicted"/>
<evidence type="ECO:0008006" key="3">
    <source>
        <dbReference type="Google" id="ProtNLM"/>
    </source>
</evidence>
<accession>A0AAE3KYK0</accession>
<evidence type="ECO:0000313" key="2">
    <source>
        <dbReference type="Proteomes" id="UP001206983"/>
    </source>
</evidence>
<organism evidence="1 2">
    <name type="scientific">Methanolobus chelungpuianus</name>
    <dbReference type="NCBI Taxonomy" id="502115"/>
    <lineage>
        <taxon>Archaea</taxon>
        <taxon>Methanobacteriati</taxon>
        <taxon>Methanobacteriota</taxon>
        <taxon>Stenosarchaea group</taxon>
        <taxon>Methanomicrobia</taxon>
        <taxon>Methanosarcinales</taxon>
        <taxon>Methanosarcinaceae</taxon>
        <taxon>Methanolobus</taxon>
    </lineage>
</organism>
<keyword evidence="2" id="KW-1185">Reference proteome</keyword>